<protein>
    <submittedName>
        <fullName evidence="4">Ribose ABC transport system, periplasmic ribose-binding protein RbsB</fullName>
    </submittedName>
</protein>
<dbReference type="SUPFAM" id="SSF53822">
    <property type="entry name" value="Periplasmic binding protein-like I"/>
    <property type="match status" value="1"/>
</dbReference>
<reference evidence="4 5" key="1">
    <citation type="journal article" date="2018" name="Front. Microbiol.">
        <title>Hydrolytic Capabilities as a Key to Environmental Success: Chitinolytic and Cellulolytic Acidobacteria From Acidic Sub-arctic Soils and Boreal Peatlands.</title>
        <authorList>
            <person name="Belova S.E."/>
            <person name="Ravin N.V."/>
            <person name="Pankratov T.A."/>
            <person name="Rakitin A.L."/>
            <person name="Ivanova A.A."/>
            <person name="Beletsky A.V."/>
            <person name="Mardanov A.V."/>
            <person name="Sinninghe Damste J.S."/>
            <person name="Dedysh S.N."/>
        </authorList>
    </citation>
    <scope>NUCLEOTIDE SEQUENCE [LARGE SCALE GENOMIC DNA]</scope>
    <source>
        <strain evidence="4 5">SBC82</strain>
    </source>
</reference>
<feature type="domain" description="Periplasmic binding protein" evidence="3">
    <location>
        <begin position="4"/>
        <end position="247"/>
    </location>
</feature>
<dbReference type="GO" id="GO:0030288">
    <property type="term" value="C:outer membrane-bounded periplasmic space"/>
    <property type="evidence" value="ECO:0007669"/>
    <property type="project" value="TreeGrafter"/>
</dbReference>
<dbReference type="Pfam" id="PF13407">
    <property type="entry name" value="Peripla_BP_4"/>
    <property type="match status" value="1"/>
</dbReference>
<evidence type="ECO:0000313" key="4">
    <source>
        <dbReference type="EMBL" id="AXC12969.1"/>
    </source>
</evidence>
<evidence type="ECO:0000256" key="1">
    <source>
        <dbReference type="ARBA" id="ARBA00004196"/>
    </source>
</evidence>
<dbReference type="AlphaFoldDB" id="A0A2Z5G1L4"/>
<dbReference type="InterPro" id="IPR025997">
    <property type="entry name" value="SBP_2_dom"/>
</dbReference>
<dbReference type="InterPro" id="IPR028082">
    <property type="entry name" value="Peripla_BP_I"/>
</dbReference>
<evidence type="ECO:0000313" key="5">
    <source>
        <dbReference type="Proteomes" id="UP000253606"/>
    </source>
</evidence>
<comment type="similarity">
    <text evidence="2">Belongs to the bacterial solute-binding protein 2 family.</text>
</comment>
<dbReference type="Gene3D" id="3.40.50.2300">
    <property type="match status" value="2"/>
</dbReference>
<comment type="subcellular location">
    <subcellularLocation>
        <location evidence="1">Cell envelope</location>
    </subcellularLocation>
</comment>
<dbReference type="PANTHER" id="PTHR30036">
    <property type="entry name" value="D-XYLOSE-BINDING PERIPLASMIC PROTEIN"/>
    <property type="match status" value="1"/>
</dbReference>
<dbReference type="Proteomes" id="UP000253606">
    <property type="component" value="Chromosome"/>
</dbReference>
<dbReference type="GO" id="GO:0030246">
    <property type="term" value="F:carbohydrate binding"/>
    <property type="evidence" value="ECO:0007669"/>
    <property type="project" value="TreeGrafter"/>
</dbReference>
<dbReference type="KEGG" id="abas:ACPOL_3688"/>
<organism evidence="4 5">
    <name type="scientific">Acidisarcina polymorpha</name>
    <dbReference type="NCBI Taxonomy" id="2211140"/>
    <lineage>
        <taxon>Bacteria</taxon>
        <taxon>Pseudomonadati</taxon>
        <taxon>Acidobacteriota</taxon>
        <taxon>Terriglobia</taxon>
        <taxon>Terriglobales</taxon>
        <taxon>Acidobacteriaceae</taxon>
        <taxon>Acidisarcina</taxon>
    </lineage>
</organism>
<proteinExistence type="inferred from homology"/>
<dbReference type="EMBL" id="CP030840">
    <property type="protein sequence ID" value="AXC12969.1"/>
    <property type="molecule type" value="Genomic_DNA"/>
</dbReference>
<evidence type="ECO:0000256" key="2">
    <source>
        <dbReference type="ARBA" id="ARBA00007639"/>
    </source>
</evidence>
<dbReference type="InterPro" id="IPR050555">
    <property type="entry name" value="Bact_Solute-Bind_Prot2"/>
</dbReference>
<evidence type="ECO:0000259" key="3">
    <source>
        <dbReference type="Pfam" id="PF13407"/>
    </source>
</evidence>
<gene>
    <name evidence="4" type="ORF">ACPOL_3688</name>
</gene>
<keyword evidence="5" id="KW-1185">Reference proteome</keyword>
<sequence>MLWESEHAGAVAAARKTGYAIYWNAPTSEDDVEKQIAIIKHAIHNGAQGLILAPDQALALMVPIRDIVAQGIPTVVISSPLAIPPGGKLSYILNDEDETGRIAAARVGMILKSEGTVAVTGIDPDVTGIVLRANAFERDLRVGFPRIKVVDERAGGFNIAQAQEIAEDVLAKNPHLSAILALNSSATRGAFLALQNERLFGKVKLVACEQELVPPLTTGQIDSIIVENTYQMGYRAVQQIAAQRRGEAVPAEVKLPPKLVTRENLNTAEVQQMLTMDWSGSR</sequence>
<name>A0A2Z5G1L4_9BACT</name>
<dbReference type="PANTHER" id="PTHR30036:SF7">
    <property type="entry name" value="ABC TRANSPORTER PERIPLASMIC-BINDING PROTEIN YPHF"/>
    <property type="match status" value="1"/>
</dbReference>
<accession>A0A2Z5G1L4</accession>